<dbReference type="Pfam" id="PF12729">
    <property type="entry name" value="4HB_MCP_1"/>
    <property type="match status" value="1"/>
</dbReference>
<keyword evidence="2" id="KW-0997">Cell inner membrane</keyword>
<evidence type="ECO:0000256" key="7">
    <source>
        <dbReference type="SAM" id="Phobius"/>
    </source>
</evidence>
<dbReference type="RefSeq" id="WP_035675816.1">
    <property type="nucleotide sequence ID" value="NZ_CP012914.1"/>
</dbReference>
<feature type="domain" description="Methyl-accepting transducer" evidence="8">
    <location>
        <begin position="303"/>
        <end position="539"/>
    </location>
</feature>
<dbReference type="InterPro" id="IPR024478">
    <property type="entry name" value="HlyB_4HB_MCP"/>
</dbReference>
<accession>A0A0P0E884</accession>
<dbReference type="PROSITE" id="PS50885">
    <property type="entry name" value="HAMP"/>
    <property type="match status" value="1"/>
</dbReference>
<comment type="subcellular location">
    <subcellularLocation>
        <location evidence="1">Cell inner membrane</location>
        <topology evidence="1">Multi-pass membrane protein</topology>
    </subcellularLocation>
</comment>
<dbReference type="Pfam" id="PF00672">
    <property type="entry name" value="HAMP"/>
    <property type="match status" value="1"/>
</dbReference>
<dbReference type="PANTHER" id="PTHR32089:SF112">
    <property type="entry name" value="LYSOZYME-LIKE PROTEIN-RELATED"/>
    <property type="match status" value="1"/>
</dbReference>
<keyword evidence="6" id="KW-0175">Coiled coil</keyword>
<dbReference type="Gene3D" id="1.10.287.950">
    <property type="entry name" value="Methyl-accepting chemotaxis protein"/>
    <property type="match status" value="1"/>
</dbReference>
<evidence type="ECO:0000256" key="2">
    <source>
        <dbReference type="ARBA" id="ARBA00022519"/>
    </source>
</evidence>
<keyword evidence="3 5" id="KW-0807">Transducer</keyword>
<dbReference type="CDD" id="cd19411">
    <property type="entry name" value="MCP2201-like_sensor"/>
    <property type="match status" value="1"/>
</dbReference>
<evidence type="ECO:0000313" key="13">
    <source>
        <dbReference type="Proteomes" id="UP000298774"/>
    </source>
</evidence>
<evidence type="ECO:0000313" key="11">
    <source>
        <dbReference type="EMBL" id="MDX5953020.1"/>
    </source>
</evidence>
<keyword evidence="2" id="KW-1003">Cell membrane</keyword>
<dbReference type="GO" id="GO:0007165">
    <property type="term" value="P:signal transduction"/>
    <property type="evidence" value="ECO:0007669"/>
    <property type="project" value="UniProtKB-KW"/>
</dbReference>
<dbReference type="GO" id="GO:0004888">
    <property type="term" value="F:transmembrane signaling receptor activity"/>
    <property type="evidence" value="ECO:0007669"/>
    <property type="project" value="InterPro"/>
</dbReference>
<organism evidence="12 13">
    <name type="scientific">Azospirillum brasilense</name>
    <dbReference type="NCBI Taxonomy" id="192"/>
    <lineage>
        <taxon>Bacteria</taxon>
        <taxon>Pseudomonadati</taxon>
        <taxon>Pseudomonadota</taxon>
        <taxon>Alphaproteobacteria</taxon>
        <taxon>Rhodospirillales</taxon>
        <taxon>Azospirillaceae</taxon>
        <taxon>Azospirillum</taxon>
    </lineage>
</organism>
<dbReference type="AlphaFoldDB" id="A0A0P0E884"/>
<dbReference type="PRINTS" id="PR00260">
    <property type="entry name" value="CHEMTRNSDUCR"/>
</dbReference>
<comment type="similarity">
    <text evidence="4">Belongs to the methyl-accepting chemotaxis (MCP) protein family.</text>
</comment>
<dbReference type="EMBL" id="CP032339">
    <property type="protein sequence ID" value="QCO09466.1"/>
    <property type="molecule type" value="Genomic_DNA"/>
</dbReference>
<evidence type="ECO:0000313" key="14">
    <source>
        <dbReference type="Proteomes" id="UP001277471"/>
    </source>
</evidence>
<dbReference type="SMART" id="SM00283">
    <property type="entry name" value="MA"/>
    <property type="match status" value="1"/>
</dbReference>
<feature type="transmembrane region" description="Helical" evidence="7">
    <location>
        <begin position="189"/>
        <end position="209"/>
    </location>
</feature>
<gene>
    <name evidence="12" type="ORF">D3868_10695</name>
    <name evidence="11" type="ORF">SIM66_17715</name>
</gene>
<dbReference type="GO" id="GO:0006935">
    <property type="term" value="P:chemotaxis"/>
    <property type="evidence" value="ECO:0007669"/>
    <property type="project" value="InterPro"/>
</dbReference>
<dbReference type="CDD" id="cd06225">
    <property type="entry name" value="HAMP"/>
    <property type="match status" value="1"/>
</dbReference>
<evidence type="ECO:0000256" key="5">
    <source>
        <dbReference type="PROSITE-ProRule" id="PRU00284"/>
    </source>
</evidence>
<feature type="coiled-coil region" evidence="6">
    <location>
        <begin position="259"/>
        <end position="306"/>
    </location>
</feature>
<dbReference type="InterPro" id="IPR004090">
    <property type="entry name" value="Chemotax_Me-accpt_rcpt"/>
</dbReference>
<reference evidence="12 13" key="1">
    <citation type="submission" date="2018-09" db="EMBL/GenBank/DDBJ databases">
        <title>Whole genome based analysis of evolution and adaptive divergence in Indian and Brazilian strains of Azospirillum brasilense.</title>
        <authorList>
            <person name="Singh C."/>
            <person name="Tripathi A.K."/>
        </authorList>
    </citation>
    <scope>NUCLEOTIDE SEQUENCE [LARGE SCALE GENOMIC DNA]</scope>
    <source>
        <strain evidence="12 13">MTCC4038</strain>
    </source>
</reference>
<feature type="domain" description="HAMP" evidence="10">
    <location>
        <begin position="210"/>
        <end position="263"/>
    </location>
</feature>
<keyword evidence="14" id="KW-1185">Reference proteome</keyword>
<dbReference type="KEGG" id="abf:AMK58_02615"/>
<feature type="coiled-coil region" evidence="6">
    <location>
        <begin position="79"/>
        <end position="143"/>
    </location>
</feature>
<dbReference type="PANTHER" id="PTHR32089">
    <property type="entry name" value="METHYL-ACCEPTING CHEMOTAXIS PROTEIN MCPB"/>
    <property type="match status" value="1"/>
</dbReference>
<dbReference type="GO" id="GO:0005886">
    <property type="term" value="C:plasma membrane"/>
    <property type="evidence" value="ECO:0007669"/>
    <property type="project" value="UniProtKB-SubCell"/>
</dbReference>
<dbReference type="Pfam" id="PF00015">
    <property type="entry name" value="MCPsignal"/>
    <property type="match status" value="1"/>
</dbReference>
<dbReference type="PROSITE" id="PS50111">
    <property type="entry name" value="CHEMOTAXIS_TRANSDUC_2"/>
    <property type="match status" value="1"/>
</dbReference>
<keyword evidence="7" id="KW-1133">Transmembrane helix</keyword>
<dbReference type="GeneID" id="56450219"/>
<evidence type="ECO:0000259" key="9">
    <source>
        <dbReference type="PROSITE" id="PS50192"/>
    </source>
</evidence>
<evidence type="ECO:0000256" key="1">
    <source>
        <dbReference type="ARBA" id="ARBA00004429"/>
    </source>
</evidence>
<evidence type="ECO:0000256" key="4">
    <source>
        <dbReference type="ARBA" id="ARBA00029447"/>
    </source>
</evidence>
<dbReference type="PROSITE" id="PS50192">
    <property type="entry name" value="T_SNARE"/>
    <property type="match status" value="1"/>
</dbReference>
<evidence type="ECO:0000259" key="10">
    <source>
        <dbReference type="PROSITE" id="PS50885"/>
    </source>
</evidence>
<sequence>MNDISVRTKTFAVFAFLSLLLAGIGALGINRLSVVNDSSTEIATFWMPRVVQVNTVNDAVSNFRILQSAHILSTSEPEMAAAEKRMDEMEANIANARRTYEATLRTAEGRALFTQFEQQWAQYLTLQRQITALSRRNENAAANALFRDAADKGFQEVGRTLDAMIDHNNRGAAKASDDADAVYAQSSTMLIGALLIGVAVCLGGALMMIRGVSSPIGAMTEAMRRLAGGDKTTAIPFASRGDEIGAMATAVQVFKDGLIEADRLAAEQAAEQAAKLRRTEAVERLIASFEEQVADALRNVAAAATELDTTAQSMAVTARQTNDQAANAAAAAEQTSANVQTVASAAEEMSSSIGEIGSQVTRSTGIAGQAVQEAGRTTDSVRGLADAAHRIGAVVQLITNIAGQTNLLALNATIEAARAGEAGKGFAVVASEVKQLANQTARATDEIASQIQAIQEATAGSVGAIEGIGRTIAAINEISTSIAAAIEEQSAATNEISRNVQQAAIGTREVSSNIVQVTEAAGTTGAAAHQVLGAAGGLASQAENLRRDVESFLAAIRAA</sequence>
<dbReference type="Proteomes" id="UP001277471">
    <property type="component" value="Unassembled WGS sequence"/>
</dbReference>
<protein>
    <submittedName>
        <fullName evidence="12">Methyl-accepting chemotaxis protein</fullName>
    </submittedName>
</protein>
<dbReference type="Gene3D" id="6.10.340.10">
    <property type="match status" value="1"/>
</dbReference>
<evidence type="ECO:0000313" key="12">
    <source>
        <dbReference type="EMBL" id="QCO09466.1"/>
    </source>
</evidence>
<dbReference type="InterPro" id="IPR047347">
    <property type="entry name" value="YvaQ-like_sensor"/>
</dbReference>
<name>A0A0P0E884_AZOBR</name>
<dbReference type="EMBL" id="JAWXYC010000004">
    <property type="protein sequence ID" value="MDX5953020.1"/>
    <property type="molecule type" value="Genomic_DNA"/>
</dbReference>
<feature type="domain" description="T-SNARE coiled-coil homology" evidence="9">
    <location>
        <begin position="465"/>
        <end position="517"/>
    </location>
</feature>
<dbReference type="InterPro" id="IPR000727">
    <property type="entry name" value="T_SNARE_dom"/>
</dbReference>
<dbReference type="SMART" id="SM00304">
    <property type="entry name" value="HAMP"/>
    <property type="match status" value="1"/>
</dbReference>
<dbReference type="InterPro" id="IPR004089">
    <property type="entry name" value="MCPsignal_dom"/>
</dbReference>
<evidence type="ECO:0000256" key="6">
    <source>
        <dbReference type="SAM" id="Coils"/>
    </source>
</evidence>
<keyword evidence="7" id="KW-0812">Transmembrane</keyword>
<reference evidence="11 14" key="2">
    <citation type="submission" date="2023-11" db="EMBL/GenBank/DDBJ databases">
        <title>MicrobeMod: A computational toolkit for identifying prokaryotic methylation and restriction-modification with nanopore sequencing.</title>
        <authorList>
            <person name="Crits-Christoph A."/>
            <person name="Kang S.C."/>
            <person name="Lee H."/>
            <person name="Ostrov N."/>
        </authorList>
    </citation>
    <scope>NUCLEOTIDE SEQUENCE [LARGE SCALE GENOMIC DNA]</scope>
    <source>
        <strain evidence="11 14">ATCC 29145</strain>
    </source>
</reference>
<evidence type="ECO:0000256" key="3">
    <source>
        <dbReference type="ARBA" id="ARBA00023224"/>
    </source>
</evidence>
<proteinExistence type="inferred from homology"/>
<dbReference type="Proteomes" id="UP000298774">
    <property type="component" value="Chromosome"/>
</dbReference>
<dbReference type="InterPro" id="IPR003660">
    <property type="entry name" value="HAMP_dom"/>
</dbReference>
<evidence type="ECO:0000259" key="8">
    <source>
        <dbReference type="PROSITE" id="PS50111"/>
    </source>
</evidence>
<keyword evidence="7" id="KW-0472">Membrane</keyword>
<dbReference type="SUPFAM" id="SSF58104">
    <property type="entry name" value="Methyl-accepting chemotaxis protein (MCP) signaling domain"/>
    <property type="match status" value="1"/>
</dbReference>